<dbReference type="Gene3D" id="3.40.630.30">
    <property type="match status" value="1"/>
</dbReference>
<evidence type="ECO:0000259" key="1">
    <source>
        <dbReference type="PROSITE" id="PS51186"/>
    </source>
</evidence>
<evidence type="ECO:0000313" key="3">
    <source>
        <dbReference type="Proteomes" id="UP000092382"/>
    </source>
</evidence>
<evidence type="ECO:0000313" key="2">
    <source>
        <dbReference type="EMBL" id="OBQ26272.1"/>
    </source>
</evidence>
<dbReference type="STRING" id="1803587.GCA_001593825_01708"/>
<gene>
    <name evidence="2" type="ORF">AN481_05780</name>
</gene>
<name>A0A1B7VZ82_APHFL</name>
<comment type="caution">
    <text evidence="2">The sequence shown here is derived from an EMBL/GenBank/DDBJ whole genome shotgun (WGS) entry which is preliminary data.</text>
</comment>
<dbReference type="AlphaFoldDB" id="A0A1B7VZ82"/>
<organism evidence="2 3">
    <name type="scientific">Aphanizomenon flos-aquae LD13</name>
    <dbReference type="NCBI Taxonomy" id="1710894"/>
    <lineage>
        <taxon>Bacteria</taxon>
        <taxon>Bacillati</taxon>
        <taxon>Cyanobacteriota</taxon>
        <taxon>Cyanophyceae</taxon>
        <taxon>Nostocales</taxon>
        <taxon>Aphanizomenonaceae</taxon>
        <taxon>Aphanizomenon</taxon>
    </lineage>
</organism>
<dbReference type="PATRIC" id="fig|1710894.3.peg.2368"/>
<dbReference type="GO" id="GO:0008080">
    <property type="term" value="F:N-acetyltransferase activity"/>
    <property type="evidence" value="ECO:0007669"/>
    <property type="project" value="TreeGrafter"/>
</dbReference>
<dbReference type="PANTHER" id="PTHR20905:SF1">
    <property type="entry name" value="AT07410P-RELATED"/>
    <property type="match status" value="1"/>
</dbReference>
<reference evidence="2 3" key="1">
    <citation type="submission" date="2015-09" db="EMBL/GenBank/DDBJ databases">
        <title>Whole genome shotgun sequence assembly of Aphanizomenon flos-aquae UKL13.</title>
        <authorList>
            <person name="Driscoll C."/>
        </authorList>
    </citation>
    <scope>NUCLEOTIDE SEQUENCE [LARGE SCALE GENOMIC DNA]</scope>
    <source>
        <strain evidence="2">MDT13</strain>
    </source>
</reference>
<dbReference type="InterPro" id="IPR016181">
    <property type="entry name" value="Acyl_CoA_acyltransferase"/>
</dbReference>
<dbReference type="InterPro" id="IPR000182">
    <property type="entry name" value="GNAT_dom"/>
</dbReference>
<feature type="domain" description="N-acetyltransferase" evidence="1">
    <location>
        <begin position="2"/>
        <end position="197"/>
    </location>
</feature>
<dbReference type="PANTHER" id="PTHR20905">
    <property type="entry name" value="N-ACETYLTRANSFERASE-RELATED"/>
    <property type="match status" value="1"/>
</dbReference>
<accession>A0A1B7VZ82</accession>
<sequence>MVKFRIIESQDFEQTVDLCSNLFVNNEPITKSLQINYQEFRQLAEAYLSKAIVDRLSIVATEDNGIIVGFIISEHLMTIPPYTQELSHKFAAIHKFSQDLKYSYFGKYQYYYWELFQTLHIFLLGVKDEYKNQKIATNLIRENLRLAKLNYFSVVISELTGIASQNLFRKIGFQEEVTLSYDSYIFEGEKIFSCIKESRSCKLMSYRI</sequence>
<dbReference type="Proteomes" id="UP000092382">
    <property type="component" value="Unassembled WGS sequence"/>
</dbReference>
<protein>
    <recommendedName>
        <fullName evidence="1">N-acetyltransferase domain-containing protein</fullName>
    </recommendedName>
</protein>
<dbReference type="PROSITE" id="PS51186">
    <property type="entry name" value="GNAT"/>
    <property type="match status" value="1"/>
</dbReference>
<dbReference type="SUPFAM" id="SSF55729">
    <property type="entry name" value="Acyl-CoA N-acyltransferases (Nat)"/>
    <property type="match status" value="1"/>
</dbReference>
<proteinExistence type="predicted"/>
<dbReference type="EMBL" id="LJOY01000013">
    <property type="protein sequence ID" value="OBQ26272.1"/>
    <property type="molecule type" value="Genomic_DNA"/>
</dbReference>